<sequence length="437" mass="49176">MNKKMIFSLFAMLLLLVGCDYNDKYFDGYDDNPVTETVRYEGDFTGKYPSEGYFADKDALQAAVSSMLSEMYPYCDKGSAKVNVLFGDITKGFQKADVSYTLTNEDYDAMGEGDGQPGKYNNFDSKMDVDVYLKAFCAEKYADLTVGKTVCITYKYFSGSVSNLTKTYEKTASGWNEIELAAFVADSDYTLVADDYDSMGTASGQPGRYDNFDSNMDVDFYLGVFLKQKFPYTKTESTCAVTYQYYSSGGTAPRISLYKFDGTNWTAYDPYEDIVEVSTKVAEMAYNGTTWTLSRLVGGTMKITFEKSDYEALLDWVFANKPEYKSTKYDNEEFYFGVSTYYPNVNNVYSTWKNTYNINDEYTGKTDAELQAIMDERLAWGIAEIVLPRRITTPDTGLSYAVTYTVYGGRGSGNYAMSFMYNGGTGKYENVSEPVAQ</sequence>
<reference evidence="2" key="1">
    <citation type="journal article" date="2019" name="Nat. Med.">
        <title>A library of human gut bacterial isolates paired with longitudinal multiomics data enables mechanistic microbiome research.</title>
        <authorList>
            <person name="Poyet M."/>
            <person name="Groussin M."/>
            <person name="Gibbons S.M."/>
            <person name="Avila-Pacheco J."/>
            <person name="Jiang X."/>
            <person name="Kearney S.M."/>
            <person name="Perrotta A.R."/>
            <person name="Berdy B."/>
            <person name="Zhao S."/>
            <person name="Lieberman T.D."/>
            <person name="Swanson P.K."/>
            <person name="Smith M."/>
            <person name="Roesemann S."/>
            <person name="Alexander J.E."/>
            <person name="Rich S.A."/>
            <person name="Livny J."/>
            <person name="Vlamakis H."/>
            <person name="Clish C."/>
            <person name="Bullock K."/>
            <person name="Deik A."/>
            <person name="Scott J."/>
            <person name="Pierce K.A."/>
            <person name="Xavier R.J."/>
            <person name="Alm E.J."/>
        </authorList>
    </citation>
    <scope>NUCLEOTIDE SEQUENCE</scope>
    <source>
        <strain evidence="2">BIOML-A1</strain>
    </source>
</reference>
<gene>
    <name evidence="2" type="ORF">F3B37_19640</name>
</gene>
<evidence type="ECO:0000256" key="1">
    <source>
        <dbReference type="SAM" id="SignalP"/>
    </source>
</evidence>
<feature type="chain" id="PRO_5025032813" description="DUF5017 domain-containing protein" evidence="1">
    <location>
        <begin position="23"/>
        <end position="437"/>
    </location>
</feature>
<dbReference type="PROSITE" id="PS51257">
    <property type="entry name" value="PROKAR_LIPOPROTEIN"/>
    <property type="match status" value="1"/>
</dbReference>
<evidence type="ECO:0008006" key="3">
    <source>
        <dbReference type="Google" id="ProtNLM"/>
    </source>
</evidence>
<accession>A0A642CSY9</accession>
<dbReference type="AlphaFoldDB" id="A0A642CSY9"/>
<comment type="caution">
    <text evidence="2">The sequence shown here is derived from an EMBL/GenBank/DDBJ whole genome shotgun (WGS) entry which is preliminary data.</text>
</comment>
<proteinExistence type="predicted"/>
<name>A0A642CSY9_9BACE</name>
<dbReference type="RefSeq" id="WP_130070203.1">
    <property type="nucleotide sequence ID" value="NZ_QSPF01000015.1"/>
</dbReference>
<dbReference type="EMBL" id="VWFA01000026">
    <property type="protein sequence ID" value="KAA4688403.1"/>
    <property type="molecule type" value="Genomic_DNA"/>
</dbReference>
<dbReference type="OrthoDB" id="1013052at2"/>
<protein>
    <recommendedName>
        <fullName evidence="3">DUF5017 domain-containing protein</fullName>
    </recommendedName>
</protein>
<keyword evidence="1" id="KW-0732">Signal</keyword>
<evidence type="ECO:0000313" key="2">
    <source>
        <dbReference type="EMBL" id="KAA4688403.1"/>
    </source>
</evidence>
<feature type="signal peptide" evidence="1">
    <location>
        <begin position="1"/>
        <end position="22"/>
    </location>
</feature>
<organism evidence="2">
    <name type="scientific">Bacteroides intestinalis</name>
    <dbReference type="NCBI Taxonomy" id="329854"/>
    <lineage>
        <taxon>Bacteria</taxon>
        <taxon>Pseudomonadati</taxon>
        <taxon>Bacteroidota</taxon>
        <taxon>Bacteroidia</taxon>
        <taxon>Bacteroidales</taxon>
        <taxon>Bacteroidaceae</taxon>
        <taxon>Bacteroides</taxon>
    </lineage>
</organism>